<dbReference type="RefSeq" id="WP_345364292.1">
    <property type="nucleotide sequence ID" value="NZ_BAABHJ010000031.1"/>
</dbReference>
<dbReference type="SUPFAM" id="SSF55729">
    <property type="entry name" value="Acyl-CoA N-acyltransferases (Nat)"/>
    <property type="match status" value="1"/>
</dbReference>
<keyword evidence="3" id="KW-1185">Reference proteome</keyword>
<dbReference type="InterPro" id="IPR038764">
    <property type="entry name" value="GNAT_N_AcTrfase_prd"/>
</dbReference>
<evidence type="ECO:0000259" key="1">
    <source>
        <dbReference type="PROSITE" id="PS51186"/>
    </source>
</evidence>
<dbReference type="InterPro" id="IPR016181">
    <property type="entry name" value="Acyl_CoA_acyltransferase"/>
</dbReference>
<accession>A0ABP8TVP1</accession>
<name>A0ABP8TVP1_9ACTN</name>
<dbReference type="InterPro" id="IPR000182">
    <property type="entry name" value="GNAT_dom"/>
</dbReference>
<evidence type="ECO:0000313" key="3">
    <source>
        <dbReference type="Proteomes" id="UP001500212"/>
    </source>
</evidence>
<organism evidence="2 3">
    <name type="scientific">Actinoallomurus liliacearum</name>
    <dbReference type="NCBI Taxonomy" id="1080073"/>
    <lineage>
        <taxon>Bacteria</taxon>
        <taxon>Bacillati</taxon>
        <taxon>Actinomycetota</taxon>
        <taxon>Actinomycetes</taxon>
        <taxon>Streptosporangiales</taxon>
        <taxon>Thermomonosporaceae</taxon>
        <taxon>Actinoallomurus</taxon>
    </lineage>
</organism>
<comment type="caution">
    <text evidence="2">The sequence shown here is derived from an EMBL/GenBank/DDBJ whole genome shotgun (WGS) entry which is preliminary data.</text>
</comment>
<evidence type="ECO:0000313" key="2">
    <source>
        <dbReference type="EMBL" id="GAA4615975.1"/>
    </source>
</evidence>
<gene>
    <name evidence="2" type="ORF">GCM10023195_70760</name>
</gene>
<dbReference type="PROSITE" id="PS51186">
    <property type="entry name" value="GNAT"/>
    <property type="match status" value="1"/>
</dbReference>
<reference evidence="3" key="1">
    <citation type="journal article" date="2019" name="Int. J. Syst. Evol. Microbiol.">
        <title>The Global Catalogue of Microorganisms (GCM) 10K type strain sequencing project: providing services to taxonomists for standard genome sequencing and annotation.</title>
        <authorList>
            <consortium name="The Broad Institute Genomics Platform"/>
            <consortium name="The Broad Institute Genome Sequencing Center for Infectious Disease"/>
            <person name="Wu L."/>
            <person name="Ma J."/>
        </authorList>
    </citation>
    <scope>NUCLEOTIDE SEQUENCE [LARGE SCALE GENOMIC DNA]</scope>
    <source>
        <strain evidence="3">JCM 17938</strain>
    </source>
</reference>
<dbReference type="PANTHER" id="PTHR41700:SF1">
    <property type="entry name" value="N-ACETYLTRANSFERASE DOMAIN-CONTAINING PROTEIN"/>
    <property type="match status" value="1"/>
</dbReference>
<dbReference type="Gene3D" id="3.40.630.30">
    <property type="match status" value="1"/>
</dbReference>
<sequence length="282" mass="29912">MTGELVAEARELAGLASHEAGLKIRELEDPLDLREACALLDRVWRPPAGSSLIMPELMQSIGHSGGYVAGAYADGRMVGACVGLLATAGLHSHIAGVGSGSRGRGVGYAMKVHQRAWSLERGITTVTWTYDPLISRNAYFNMAKLGAVPAEYLPDFYGAMQDEVNAGIESDRILVHWNLADQRVSAACGGRPHVADPGPEPVVGLDAKPDGGPAAGRRDGEVVLVRIPADMEAMRSADPGLALEWQRAVRDTLGGLMAEGSAVTGFTRAGWYVIERGRKGRS</sequence>
<dbReference type="EMBL" id="BAABHJ010000031">
    <property type="protein sequence ID" value="GAA4615975.1"/>
    <property type="molecule type" value="Genomic_DNA"/>
</dbReference>
<feature type="domain" description="N-acetyltransferase" evidence="1">
    <location>
        <begin position="22"/>
        <end position="165"/>
    </location>
</feature>
<protein>
    <recommendedName>
        <fullName evidence="1">N-acetyltransferase domain-containing protein</fullName>
    </recommendedName>
</protein>
<proteinExistence type="predicted"/>
<dbReference type="PANTHER" id="PTHR41700">
    <property type="entry name" value="GCN5-RELATED N-ACETYLTRANSFERASE"/>
    <property type="match status" value="1"/>
</dbReference>
<dbReference type="Proteomes" id="UP001500212">
    <property type="component" value="Unassembled WGS sequence"/>
</dbReference>